<protein>
    <recommendedName>
        <fullName evidence="3">Reverse transcriptase domain-containing protein</fullName>
    </recommendedName>
</protein>
<sequence length="218" mass="24221">MHPQSKGGSDAAHSNTLTAPPTVISICSRRLDLVGPLAPFEGMVDVAPEIMQLMANQATMAAQATVQLGNQASPVMTSIQWVNMLMLQAIAIPEFDEKLEETLARVNCWKETLVAYDYEIIHTRGKDNVVADCLFRQVNALDDVDEDYATKFLNERLEEGRGFKGIGDEVTPVTGDRRLSPQGGRMRTEMRVELKRIGYARVHEERVKTNCGMNESPL</sequence>
<gene>
    <name evidence="1" type="ORF">AAG570_013213</name>
</gene>
<evidence type="ECO:0000313" key="2">
    <source>
        <dbReference type="Proteomes" id="UP001558652"/>
    </source>
</evidence>
<comment type="caution">
    <text evidence="1">The sequence shown here is derived from an EMBL/GenBank/DDBJ whole genome shotgun (WGS) entry which is preliminary data.</text>
</comment>
<dbReference type="AlphaFoldDB" id="A0ABD0YG50"/>
<keyword evidence="2" id="KW-1185">Reference proteome</keyword>
<name>A0ABD0YG50_9HEMI</name>
<evidence type="ECO:0000313" key="1">
    <source>
        <dbReference type="EMBL" id="KAL1130275.1"/>
    </source>
</evidence>
<reference evidence="1 2" key="1">
    <citation type="submission" date="2024-07" db="EMBL/GenBank/DDBJ databases">
        <title>Chromosome-level genome assembly of the water stick insect Ranatra chinensis (Heteroptera: Nepidae).</title>
        <authorList>
            <person name="Liu X."/>
        </authorList>
    </citation>
    <scope>NUCLEOTIDE SEQUENCE [LARGE SCALE GENOMIC DNA]</scope>
    <source>
        <strain evidence="1">Cailab_2021Rc</strain>
        <tissue evidence="1">Muscle</tissue>
    </source>
</reference>
<accession>A0ABD0YG50</accession>
<dbReference type="Proteomes" id="UP001558652">
    <property type="component" value="Unassembled WGS sequence"/>
</dbReference>
<evidence type="ECO:0008006" key="3">
    <source>
        <dbReference type="Google" id="ProtNLM"/>
    </source>
</evidence>
<dbReference type="EMBL" id="JBFDAA010000008">
    <property type="protein sequence ID" value="KAL1130275.1"/>
    <property type="molecule type" value="Genomic_DNA"/>
</dbReference>
<proteinExistence type="predicted"/>
<organism evidence="1 2">
    <name type="scientific">Ranatra chinensis</name>
    <dbReference type="NCBI Taxonomy" id="642074"/>
    <lineage>
        <taxon>Eukaryota</taxon>
        <taxon>Metazoa</taxon>
        <taxon>Ecdysozoa</taxon>
        <taxon>Arthropoda</taxon>
        <taxon>Hexapoda</taxon>
        <taxon>Insecta</taxon>
        <taxon>Pterygota</taxon>
        <taxon>Neoptera</taxon>
        <taxon>Paraneoptera</taxon>
        <taxon>Hemiptera</taxon>
        <taxon>Heteroptera</taxon>
        <taxon>Panheteroptera</taxon>
        <taxon>Nepomorpha</taxon>
        <taxon>Nepidae</taxon>
        <taxon>Ranatrinae</taxon>
        <taxon>Ranatra</taxon>
    </lineage>
</organism>